<evidence type="ECO:0000256" key="1">
    <source>
        <dbReference type="ARBA" id="ARBA00007447"/>
    </source>
</evidence>
<feature type="transmembrane region" description="Helical" evidence="3">
    <location>
        <begin position="7"/>
        <end position="26"/>
    </location>
</feature>
<dbReference type="Pfam" id="PF14541">
    <property type="entry name" value="TAXi_C"/>
    <property type="match status" value="1"/>
</dbReference>
<keyword evidence="6" id="KW-1185">Reference proteome</keyword>
<evidence type="ECO:0000256" key="3">
    <source>
        <dbReference type="SAM" id="Phobius"/>
    </source>
</evidence>
<keyword evidence="3" id="KW-0812">Transmembrane</keyword>
<proteinExistence type="inferred from homology"/>
<evidence type="ECO:0000256" key="2">
    <source>
        <dbReference type="PIRSR" id="PIRSR601461-1"/>
    </source>
</evidence>
<dbReference type="InterPro" id="IPR033121">
    <property type="entry name" value="PEPTIDASE_A1"/>
</dbReference>
<dbReference type="FunFam" id="2.40.70.10:FF:000031">
    <property type="entry name" value="Aspartyl protease AED1"/>
    <property type="match status" value="1"/>
</dbReference>
<dbReference type="EMBL" id="JAGYWB010000014">
    <property type="protein sequence ID" value="KAI0499059.1"/>
    <property type="molecule type" value="Genomic_DNA"/>
</dbReference>
<comment type="similarity">
    <text evidence="1">Belongs to the peptidase A1 family.</text>
</comment>
<dbReference type="Gene3D" id="2.40.70.10">
    <property type="entry name" value="Acid Proteases"/>
    <property type="match status" value="2"/>
</dbReference>
<evidence type="ECO:0000313" key="6">
    <source>
        <dbReference type="Proteomes" id="UP000829196"/>
    </source>
</evidence>
<protein>
    <recommendedName>
        <fullName evidence="4">Peptidase A1 domain-containing protein</fullName>
    </recommendedName>
</protein>
<organism evidence="5 6">
    <name type="scientific">Dendrobium nobile</name>
    <name type="common">Orchid</name>
    <dbReference type="NCBI Taxonomy" id="94219"/>
    <lineage>
        <taxon>Eukaryota</taxon>
        <taxon>Viridiplantae</taxon>
        <taxon>Streptophyta</taxon>
        <taxon>Embryophyta</taxon>
        <taxon>Tracheophyta</taxon>
        <taxon>Spermatophyta</taxon>
        <taxon>Magnoliopsida</taxon>
        <taxon>Liliopsida</taxon>
        <taxon>Asparagales</taxon>
        <taxon>Orchidaceae</taxon>
        <taxon>Epidendroideae</taxon>
        <taxon>Malaxideae</taxon>
        <taxon>Dendrobiinae</taxon>
        <taxon>Dendrobium</taxon>
    </lineage>
</organism>
<dbReference type="PROSITE" id="PS51767">
    <property type="entry name" value="PEPTIDASE_A1"/>
    <property type="match status" value="1"/>
</dbReference>
<evidence type="ECO:0000313" key="5">
    <source>
        <dbReference type="EMBL" id="KAI0499059.1"/>
    </source>
</evidence>
<name>A0A8T3ARY2_DENNO</name>
<dbReference type="OrthoDB" id="2747330at2759"/>
<dbReference type="AlphaFoldDB" id="A0A8T3ARY2"/>
<dbReference type="PANTHER" id="PTHR13683">
    <property type="entry name" value="ASPARTYL PROTEASES"/>
    <property type="match status" value="1"/>
</dbReference>
<accession>A0A8T3ARY2</accession>
<dbReference type="Proteomes" id="UP000829196">
    <property type="component" value="Unassembled WGS sequence"/>
</dbReference>
<keyword evidence="3" id="KW-0472">Membrane</keyword>
<dbReference type="GO" id="GO:0004190">
    <property type="term" value="F:aspartic-type endopeptidase activity"/>
    <property type="evidence" value="ECO:0007669"/>
    <property type="project" value="InterPro"/>
</dbReference>
<evidence type="ECO:0000259" key="4">
    <source>
        <dbReference type="PROSITE" id="PS51767"/>
    </source>
</evidence>
<keyword evidence="3" id="KW-1133">Transmembrane helix</keyword>
<comment type="caution">
    <text evidence="5">The sequence shown here is derived from an EMBL/GenBank/DDBJ whole genome shotgun (WGS) entry which is preliminary data.</text>
</comment>
<feature type="active site" evidence="2">
    <location>
        <position position="99"/>
    </location>
</feature>
<feature type="domain" description="Peptidase A1" evidence="4">
    <location>
        <begin position="81"/>
        <end position="421"/>
    </location>
</feature>
<sequence length="426" mass="47727">MATSSSILCCYTLLIIFFFFLLIDLIEKNSLVSARWRAREYHLIDVESLLPNNSVGINPLGSSLSATVPIEEGIFFGTHKFIVTIYLGTPPFPYSLVFDTGNDVTWIQCIPCEKCYPQKDPIYNPFESSTYASIRCHSDYCSQLNTYDCSWTDNCLYEVQYRDGSYTKGYLVKDTLQFSNDIIKNFRYGCGQNNSFSVPKVDGILGFGRGPLSIISQTAQSYDLVFSYCLPSKPGIIGYLSLGRDDAIHVQYTPMITSEMMPSFYFVKLISITVGGDWSAHSPRVFKSPITMLASGKKAMLDSGTVISRLPPIIYYGIRNTFRKYMANYPRAQSWGILDTCYNFTNYPDVNVKVPLITFEFDGGVIIKLDISGILFGTTKSKQCLAFAANKYASDKVIIGNVQLRTFNIVHDIKNLRIGFGADGCS</sequence>
<dbReference type="SUPFAM" id="SSF50630">
    <property type="entry name" value="Acid proteases"/>
    <property type="match status" value="1"/>
</dbReference>
<dbReference type="InterPro" id="IPR021109">
    <property type="entry name" value="Peptidase_aspartic_dom_sf"/>
</dbReference>
<dbReference type="InterPro" id="IPR032861">
    <property type="entry name" value="TAXi_N"/>
</dbReference>
<dbReference type="SMR" id="A0A8T3ARY2"/>
<dbReference type="PRINTS" id="PR00792">
    <property type="entry name" value="PEPSIN"/>
</dbReference>
<dbReference type="InterPro" id="IPR032799">
    <property type="entry name" value="TAXi_C"/>
</dbReference>
<dbReference type="Pfam" id="PF14543">
    <property type="entry name" value="TAXi_N"/>
    <property type="match status" value="1"/>
</dbReference>
<dbReference type="PANTHER" id="PTHR13683:SF750">
    <property type="entry name" value="ASPARTYL PROTEASE AED1"/>
    <property type="match status" value="1"/>
</dbReference>
<dbReference type="GO" id="GO:0006508">
    <property type="term" value="P:proteolysis"/>
    <property type="evidence" value="ECO:0007669"/>
    <property type="project" value="InterPro"/>
</dbReference>
<reference evidence="5" key="1">
    <citation type="journal article" date="2022" name="Front. Genet.">
        <title>Chromosome-Scale Assembly of the Dendrobium nobile Genome Provides Insights Into the Molecular Mechanism of the Biosynthesis of the Medicinal Active Ingredient of Dendrobium.</title>
        <authorList>
            <person name="Xu Q."/>
            <person name="Niu S.-C."/>
            <person name="Li K.-L."/>
            <person name="Zheng P.-J."/>
            <person name="Zhang X.-J."/>
            <person name="Jia Y."/>
            <person name="Liu Y."/>
            <person name="Niu Y.-X."/>
            <person name="Yu L.-H."/>
            <person name="Chen D.-F."/>
            <person name="Zhang G.-Q."/>
        </authorList>
    </citation>
    <scope>NUCLEOTIDE SEQUENCE</scope>
    <source>
        <tissue evidence="5">Leaf</tissue>
    </source>
</reference>
<gene>
    <name evidence="5" type="ORF">KFK09_019960</name>
</gene>
<feature type="active site" evidence="2">
    <location>
        <position position="302"/>
    </location>
</feature>
<dbReference type="InterPro" id="IPR001461">
    <property type="entry name" value="Aspartic_peptidase_A1"/>
</dbReference>